<feature type="compositionally biased region" description="Low complexity" evidence="1">
    <location>
        <begin position="61"/>
        <end position="71"/>
    </location>
</feature>
<dbReference type="Proteomes" id="UP000677054">
    <property type="component" value="Unassembled WGS sequence"/>
</dbReference>
<sequence length="290" mass="31911">MLSTVMSLAQSFMDFYALTSKSLHASSAIHHLTHKKAVMFVTLVLFCPSPSQTPPVEEEQQQQQAHPLRPSLQQSGGISLAMSAARSIATRTCCCRRGAAAAGTSTPSFPATEREILVGHVSGPIDRDSHVLLGCQWEFPPITPNLDPPVEEEQQQQAHPLSSSLQQSGGFFGHVTLAMSVARSIVIRTCSWSGQERPRCTGVKFTGRHGRLLDSGFDFLSLLGRIVLENHRVSCRAPRAKIRERVTAVPSEEPRGLHHEVREDESVRALLVLANRNAFTMEMPPLDEEF</sequence>
<dbReference type="EMBL" id="CAJPEV010003130">
    <property type="protein sequence ID" value="CAG0899019.1"/>
    <property type="molecule type" value="Genomic_DNA"/>
</dbReference>
<reference evidence="2" key="1">
    <citation type="submission" date="2020-11" db="EMBL/GenBank/DDBJ databases">
        <authorList>
            <person name="Tran Van P."/>
        </authorList>
    </citation>
    <scope>NUCLEOTIDE SEQUENCE</scope>
</reference>
<accession>A0A7R9FQ49</accession>
<feature type="region of interest" description="Disordered" evidence="1">
    <location>
        <begin position="52"/>
        <end position="73"/>
    </location>
</feature>
<organism evidence="2">
    <name type="scientific">Darwinula stevensoni</name>
    <dbReference type="NCBI Taxonomy" id="69355"/>
    <lineage>
        <taxon>Eukaryota</taxon>
        <taxon>Metazoa</taxon>
        <taxon>Ecdysozoa</taxon>
        <taxon>Arthropoda</taxon>
        <taxon>Crustacea</taxon>
        <taxon>Oligostraca</taxon>
        <taxon>Ostracoda</taxon>
        <taxon>Podocopa</taxon>
        <taxon>Podocopida</taxon>
        <taxon>Darwinulocopina</taxon>
        <taxon>Darwinuloidea</taxon>
        <taxon>Darwinulidae</taxon>
        <taxon>Darwinula</taxon>
    </lineage>
</organism>
<evidence type="ECO:0000256" key="1">
    <source>
        <dbReference type="SAM" id="MobiDB-lite"/>
    </source>
</evidence>
<protein>
    <submittedName>
        <fullName evidence="2">Uncharacterized protein</fullName>
    </submittedName>
</protein>
<evidence type="ECO:0000313" key="3">
    <source>
        <dbReference type="Proteomes" id="UP000677054"/>
    </source>
</evidence>
<feature type="region of interest" description="Disordered" evidence="1">
    <location>
        <begin position="144"/>
        <end position="163"/>
    </location>
</feature>
<dbReference type="EMBL" id="LR902647">
    <property type="protein sequence ID" value="CAD7250889.1"/>
    <property type="molecule type" value="Genomic_DNA"/>
</dbReference>
<proteinExistence type="predicted"/>
<dbReference type="AlphaFoldDB" id="A0A7R9FQ49"/>
<evidence type="ECO:0000313" key="2">
    <source>
        <dbReference type="EMBL" id="CAD7250889.1"/>
    </source>
</evidence>
<name>A0A7R9FQ49_9CRUS</name>
<keyword evidence="3" id="KW-1185">Reference proteome</keyword>
<gene>
    <name evidence="2" type="ORF">DSTB1V02_LOCUS10658</name>
</gene>